<reference evidence="2 3" key="1">
    <citation type="submission" date="2019-01" db="EMBL/GenBank/DDBJ databases">
        <title>A draft genome assembly of the solar-powered sea slug Elysia chlorotica.</title>
        <authorList>
            <person name="Cai H."/>
            <person name="Li Q."/>
            <person name="Fang X."/>
            <person name="Li J."/>
            <person name="Curtis N.E."/>
            <person name="Altenburger A."/>
            <person name="Shibata T."/>
            <person name="Feng M."/>
            <person name="Maeda T."/>
            <person name="Schwartz J.A."/>
            <person name="Shigenobu S."/>
            <person name="Lundholm N."/>
            <person name="Nishiyama T."/>
            <person name="Yang H."/>
            <person name="Hasebe M."/>
            <person name="Li S."/>
            <person name="Pierce S.K."/>
            <person name="Wang J."/>
        </authorList>
    </citation>
    <scope>NUCLEOTIDE SEQUENCE [LARGE SCALE GENOMIC DNA]</scope>
    <source>
        <strain evidence="2">EC2010</strain>
        <tissue evidence="2">Whole organism of an adult</tissue>
    </source>
</reference>
<dbReference type="GO" id="GO:0016491">
    <property type="term" value="F:oxidoreductase activity"/>
    <property type="evidence" value="ECO:0007669"/>
    <property type="project" value="UniProtKB-KW"/>
</dbReference>
<proteinExistence type="predicted"/>
<dbReference type="InterPro" id="IPR051253">
    <property type="entry name" value="11-beta-HSD"/>
</dbReference>
<dbReference type="STRING" id="188477.A0A3S1I2M5"/>
<dbReference type="InterPro" id="IPR036291">
    <property type="entry name" value="NAD(P)-bd_dom_sf"/>
</dbReference>
<dbReference type="PANTHER" id="PTHR44279">
    <property type="entry name" value="HYDROXYSTEROID (11-BETA) DEHYDROGENASE 1-LIKE B-RELATED"/>
    <property type="match status" value="1"/>
</dbReference>
<dbReference type="OrthoDB" id="1933717at2759"/>
<protein>
    <recommendedName>
        <fullName evidence="4">Hydroxysteroid 11-beta-dehydrogenase 1-like protein</fullName>
    </recommendedName>
</protein>
<dbReference type="InterPro" id="IPR020904">
    <property type="entry name" value="Sc_DH/Rdtase_CS"/>
</dbReference>
<feature type="non-terminal residue" evidence="2">
    <location>
        <position position="299"/>
    </location>
</feature>
<evidence type="ECO:0000313" key="3">
    <source>
        <dbReference type="Proteomes" id="UP000271974"/>
    </source>
</evidence>
<dbReference type="Gene3D" id="3.40.50.720">
    <property type="entry name" value="NAD(P)-binding Rossmann-like Domain"/>
    <property type="match status" value="1"/>
</dbReference>
<evidence type="ECO:0000256" key="1">
    <source>
        <dbReference type="ARBA" id="ARBA00023002"/>
    </source>
</evidence>
<organism evidence="2 3">
    <name type="scientific">Elysia chlorotica</name>
    <name type="common">Eastern emerald elysia</name>
    <name type="synonym">Sea slug</name>
    <dbReference type="NCBI Taxonomy" id="188477"/>
    <lineage>
        <taxon>Eukaryota</taxon>
        <taxon>Metazoa</taxon>
        <taxon>Spiralia</taxon>
        <taxon>Lophotrochozoa</taxon>
        <taxon>Mollusca</taxon>
        <taxon>Gastropoda</taxon>
        <taxon>Heterobranchia</taxon>
        <taxon>Euthyneura</taxon>
        <taxon>Panpulmonata</taxon>
        <taxon>Sacoglossa</taxon>
        <taxon>Placobranchoidea</taxon>
        <taxon>Plakobranchidae</taxon>
        <taxon>Elysia</taxon>
    </lineage>
</organism>
<evidence type="ECO:0008006" key="4">
    <source>
        <dbReference type="Google" id="ProtNLM"/>
    </source>
</evidence>
<keyword evidence="1" id="KW-0560">Oxidoreductase</keyword>
<evidence type="ECO:0000313" key="2">
    <source>
        <dbReference type="EMBL" id="RUS91041.1"/>
    </source>
</evidence>
<dbReference type="PANTHER" id="PTHR44279:SF2">
    <property type="entry name" value="HYDROXYSTEROID (11-BETA) DEHYDROGENASE 1-LIKE B-RELATED"/>
    <property type="match status" value="1"/>
</dbReference>
<keyword evidence="3" id="KW-1185">Reference proteome</keyword>
<accession>A0A3S1I2M5</accession>
<name>A0A3S1I2M5_ELYCH</name>
<dbReference type="Proteomes" id="UP000271974">
    <property type="component" value="Unassembled WGS sequence"/>
</dbReference>
<dbReference type="PROSITE" id="PS00061">
    <property type="entry name" value="ADH_SHORT"/>
    <property type="match status" value="1"/>
</dbReference>
<dbReference type="InterPro" id="IPR002347">
    <property type="entry name" value="SDR_fam"/>
</dbReference>
<dbReference type="SUPFAM" id="SSF51735">
    <property type="entry name" value="NAD(P)-binding Rossmann-fold domains"/>
    <property type="match status" value="1"/>
</dbReference>
<dbReference type="AlphaFoldDB" id="A0A3S1I2M5"/>
<gene>
    <name evidence="2" type="ORF">EGW08_001169</name>
</gene>
<dbReference type="EMBL" id="RQTK01000019">
    <property type="protein sequence ID" value="RUS91041.1"/>
    <property type="molecule type" value="Genomic_DNA"/>
</dbReference>
<sequence>MLSQAAAILAGVLAVHWYFDDSVSSLDTLKGKRVLVTGASTGIGEQIAYQFAKYGSQVTVTARSKAALHEVARKCTVLSPSNETHHVVVADMKSMNKTNTVIRKAIEKMSGLDVIVLNHILPHPIGEFSGSEQDLELLQELLNVNFRSYVHLASHALPYLSESKGRIVVINSAVGKVSHPLLSSYAATKHALDGFFSSLRSQFKYSDKEVGITSCFLGYVGTESAVRGMEQAGQSRLQRWIKPAPPADTAHAIVLATALGREELYYPWWDVRPMVLLHSVWPGLADSIMRFMASPEGPA</sequence>
<dbReference type="PRINTS" id="PR00081">
    <property type="entry name" value="GDHRDH"/>
</dbReference>
<comment type="caution">
    <text evidence="2">The sequence shown here is derived from an EMBL/GenBank/DDBJ whole genome shotgun (WGS) entry which is preliminary data.</text>
</comment>
<dbReference type="Pfam" id="PF00106">
    <property type="entry name" value="adh_short"/>
    <property type="match status" value="1"/>
</dbReference>